<evidence type="ECO:0000256" key="4">
    <source>
        <dbReference type="ARBA" id="ARBA00022884"/>
    </source>
</evidence>
<dbReference type="AlphaFoldDB" id="A0A6A0BAS8"/>
<evidence type="ECO:0000256" key="6">
    <source>
        <dbReference type="ARBA" id="ARBA00031720"/>
    </source>
</evidence>
<keyword evidence="5" id="KW-0051">Antiviral defense</keyword>
<dbReference type="PANTHER" id="PTHR38007:SF1">
    <property type="entry name" value="CRISPR SYSTEM CMS PROTEIN CSM5"/>
    <property type="match status" value="1"/>
</dbReference>
<dbReference type="EMBL" id="BLLI01000001">
    <property type="protein sequence ID" value="GFH41494.1"/>
    <property type="molecule type" value="Genomic_DNA"/>
</dbReference>
<gene>
    <name evidence="8" type="ORF">Hs30E_00450</name>
</gene>
<dbReference type="GO" id="GO:0051607">
    <property type="term" value="P:defense response to virus"/>
    <property type="evidence" value="ECO:0007669"/>
    <property type="project" value="UniProtKB-KW"/>
</dbReference>
<dbReference type="GO" id="GO:0003723">
    <property type="term" value="F:RNA binding"/>
    <property type="evidence" value="ECO:0007669"/>
    <property type="project" value="UniProtKB-KW"/>
</dbReference>
<keyword evidence="9" id="KW-1185">Reference proteome</keyword>
<evidence type="ECO:0000313" key="9">
    <source>
        <dbReference type="Proteomes" id="UP000480303"/>
    </source>
</evidence>
<dbReference type="NCBIfam" id="TIGR01899">
    <property type="entry name" value="cas_TM1807_csm5"/>
    <property type="match status" value="1"/>
</dbReference>
<proteinExistence type="inferred from homology"/>
<dbReference type="InterPro" id="IPR010173">
    <property type="entry name" value="CRISPR-assoc_Csm5"/>
</dbReference>
<comment type="caution">
    <text evidence="8">The sequence shown here is derived from an EMBL/GenBank/DDBJ whole genome shotgun (WGS) entry which is preliminary data.</text>
</comment>
<comment type="similarity">
    <text evidence="2">Belongs to the CRISPR-associated Csm5 family.</text>
</comment>
<evidence type="ECO:0000256" key="5">
    <source>
        <dbReference type="ARBA" id="ARBA00023118"/>
    </source>
</evidence>
<evidence type="ECO:0000256" key="3">
    <source>
        <dbReference type="ARBA" id="ARBA00016113"/>
    </source>
</evidence>
<protein>
    <recommendedName>
        <fullName evidence="3">CRISPR system Cms protein Csm5</fullName>
    </recommendedName>
    <alternativeName>
        <fullName evidence="6">CRISPR type III A-associated protein Csm5</fullName>
    </alternativeName>
</protein>
<evidence type="ECO:0000256" key="2">
    <source>
        <dbReference type="ARBA" id="ARBA00006680"/>
    </source>
</evidence>
<accession>A0A6A0BAS8</accession>
<evidence type="ECO:0000313" key="8">
    <source>
        <dbReference type="EMBL" id="GFH41494.1"/>
    </source>
</evidence>
<organism evidence="8 9">
    <name type="scientific">Pseudolactococcus hodotermopsidis</name>
    <dbReference type="NCBI Taxonomy" id="2709157"/>
    <lineage>
        <taxon>Bacteria</taxon>
        <taxon>Bacillati</taxon>
        <taxon>Bacillota</taxon>
        <taxon>Bacilli</taxon>
        <taxon>Lactobacillales</taxon>
        <taxon>Streptococcaceae</taxon>
        <taxon>Pseudolactococcus</taxon>
    </lineage>
</organism>
<name>A0A6A0BAS8_9LACT</name>
<evidence type="ECO:0000256" key="1">
    <source>
        <dbReference type="ARBA" id="ARBA00003088"/>
    </source>
</evidence>
<evidence type="ECO:0000259" key="7">
    <source>
        <dbReference type="Pfam" id="PF03787"/>
    </source>
</evidence>
<keyword evidence="4" id="KW-0694">RNA-binding</keyword>
<dbReference type="PANTHER" id="PTHR38007">
    <property type="entry name" value="CRISPR SYSTEM CMS PROTEIN CSM5"/>
    <property type="match status" value="1"/>
</dbReference>
<reference evidence="8 9" key="1">
    <citation type="submission" date="2020-02" db="EMBL/GenBank/DDBJ databases">
        <title>Draft genome sequence of Lactococcus sp. Hs30E4-3.</title>
        <authorList>
            <person name="Noda S."/>
            <person name="Yuki M."/>
            <person name="Ohkuma M."/>
        </authorList>
    </citation>
    <scope>NUCLEOTIDE SEQUENCE [LARGE SCALE GENOMIC DNA]</scope>
    <source>
        <strain evidence="8 9">Hs30E4-3</strain>
    </source>
</reference>
<sequence>MKSEFLKRFKITLMTEGPLHIGNGNTYTKKELYFDGKSVYVLDMKKFYLGLNPKLQVAFEEFVSGNPKEQLSTWIKTKRLENFAKTNSKYQLPYSVQLRYDGTIRSQLNEVHEFIKDAFGNPYIPGNSLKGALRTVILSKLIEDKINEEADFRQKCLSKIEDAMKNKAKTVDKFLIDDLLATLILDDKNEKDAKNDILRALRISDSLPLKTSDFIFIQKKDKLGEGTRKGDKGHQISTYRECLKPGTKIEFDVVIDTSIFEKQPDDVFNLYEFFKKRKYKTKSGEEVKSSRLEVYLRKSYQKYKTEYLNKFGIEEKTNGIKIYLGGGIGFLSKTVWIALLEKKERYRKVNEVLNSQFGDRNTKVYRDNHREVIEFEGEKYITNRNGNKAYYVNDESHHGASPRTLKISDDNKEIGKTEIKIEEICS</sequence>
<dbReference type="RefSeq" id="WP_172207031.1">
    <property type="nucleotide sequence ID" value="NZ_BLLI01000001.1"/>
</dbReference>
<dbReference type="Pfam" id="PF03787">
    <property type="entry name" value="RAMPs"/>
    <property type="match status" value="1"/>
</dbReference>
<dbReference type="InterPro" id="IPR005537">
    <property type="entry name" value="RAMP_III_fam"/>
</dbReference>
<comment type="function">
    <text evidence="1">This subunit might be involved in maturation of a crRNA intermediate to its mature form.</text>
</comment>
<feature type="domain" description="CRISPR type III-associated protein" evidence="7">
    <location>
        <begin position="12"/>
        <end position="286"/>
    </location>
</feature>
<dbReference type="Proteomes" id="UP000480303">
    <property type="component" value="Unassembled WGS sequence"/>
</dbReference>